<keyword evidence="7" id="KW-0472">Membrane</keyword>
<accession>A0A166VHR3</accession>
<dbReference type="GO" id="GO:0006508">
    <property type="term" value="P:proteolysis"/>
    <property type="evidence" value="ECO:0007669"/>
    <property type="project" value="UniProtKB-KW"/>
</dbReference>
<dbReference type="GO" id="GO:0004222">
    <property type="term" value="F:metalloendopeptidase activity"/>
    <property type="evidence" value="ECO:0007669"/>
    <property type="project" value="InterPro"/>
</dbReference>
<keyword evidence="7" id="KW-1133">Transmembrane helix</keyword>
<evidence type="ECO:0000259" key="8">
    <source>
        <dbReference type="Pfam" id="PF01435"/>
    </source>
</evidence>
<comment type="cofactor">
    <cofactor evidence="6">
        <name>Zn(2+)</name>
        <dbReference type="ChEBI" id="CHEBI:29105"/>
    </cofactor>
    <text evidence="6">Binds 1 zinc ion per subunit.</text>
</comment>
<feature type="domain" description="Peptidase M48" evidence="8">
    <location>
        <begin position="200"/>
        <end position="310"/>
    </location>
</feature>
<comment type="caution">
    <text evidence="9">The sequence shown here is derived from an EMBL/GenBank/DDBJ whole genome shotgun (WGS) entry which is preliminary data.</text>
</comment>
<dbReference type="InterPro" id="IPR001915">
    <property type="entry name" value="Peptidase_M48"/>
</dbReference>
<keyword evidence="1 6" id="KW-0645">Protease</keyword>
<evidence type="ECO:0000256" key="2">
    <source>
        <dbReference type="ARBA" id="ARBA00022723"/>
    </source>
</evidence>
<name>A0A166VHR3_9GAMM</name>
<comment type="similarity">
    <text evidence="6">Belongs to the peptidase M48 family.</text>
</comment>
<proteinExistence type="inferred from homology"/>
<sequence length="339" mass="38722">MQRTQIAGLILIGVVLVIGIVVKHTVKTNNDVIFAAISDYTEKGLWELPRKSKYFTYTYSEGSKLKAYAETSGWPGELERGFGKEYLDNALQYANRISDKSYSEIRINKELRENAINIYFFNSDRSTPFDDYKDNCAYLGFKNIVICDINLIRNVSLVSYIENELESTLEGQHFSTILDNKPSFRKLVLLRHLGPAHNVMLWVIGHEIGHIASGHKTGHFAEANGFSKIMQFPEETADLEIEADQFAFKSFGNTETRAAFFWAIHEMTTHEINKQLLAKGKKLDVNLKDFNDPILLKVISKTHPPMLKRLLAFGVAINRNSSFNADYLEKINENTRLER</sequence>
<dbReference type="RefSeq" id="WP_063365778.1">
    <property type="nucleotide sequence ID" value="NZ_AQHB01000016.1"/>
</dbReference>
<evidence type="ECO:0000313" key="9">
    <source>
        <dbReference type="EMBL" id="KZN32890.1"/>
    </source>
</evidence>
<evidence type="ECO:0000256" key="3">
    <source>
        <dbReference type="ARBA" id="ARBA00022801"/>
    </source>
</evidence>
<dbReference type="Pfam" id="PF01435">
    <property type="entry name" value="Peptidase_M48"/>
    <property type="match status" value="1"/>
</dbReference>
<organism evidence="9 10">
    <name type="scientific">Pseudoalteromonas luteoviolacea DSM 6061</name>
    <dbReference type="NCBI Taxonomy" id="1365250"/>
    <lineage>
        <taxon>Bacteria</taxon>
        <taxon>Pseudomonadati</taxon>
        <taxon>Pseudomonadota</taxon>
        <taxon>Gammaproteobacteria</taxon>
        <taxon>Alteromonadales</taxon>
        <taxon>Pseudoalteromonadaceae</taxon>
        <taxon>Pseudoalteromonas</taxon>
    </lineage>
</organism>
<dbReference type="AlphaFoldDB" id="A0A166VHR3"/>
<evidence type="ECO:0000256" key="7">
    <source>
        <dbReference type="SAM" id="Phobius"/>
    </source>
</evidence>
<keyword evidence="3 6" id="KW-0378">Hydrolase</keyword>
<keyword evidence="10" id="KW-1185">Reference proteome</keyword>
<keyword evidence="5 6" id="KW-0482">Metalloprotease</keyword>
<feature type="transmembrane region" description="Helical" evidence="7">
    <location>
        <begin position="6"/>
        <end position="22"/>
    </location>
</feature>
<dbReference type="Proteomes" id="UP000076643">
    <property type="component" value="Unassembled WGS sequence"/>
</dbReference>
<evidence type="ECO:0000256" key="6">
    <source>
        <dbReference type="RuleBase" id="RU003983"/>
    </source>
</evidence>
<dbReference type="PATRIC" id="fig|1365250.3.peg.3916"/>
<evidence type="ECO:0000256" key="5">
    <source>
        <dbReference type="ARBA" id="ARBA00023049"/>
    </source>
</evidence>
<evidence type="ECO:0000256" key="4">
    <source>
        <dbReference type="ARBA" id="ARBA00022833"/>
    </source>
</evidence>
<dbReference type="EMBL" id="AUYB01000126">
    <property type="protein sequence ID" value="KZN32890.1"/>
    <property type="molecule type" value="Genomic_DNA"/>
</dbReference>
<keyword evidence="2" id="KW-0479">Metal-binding</keyword>
<keyword evidence="7" id="KW-0812">Transmembrane</keyword>
<reference evidence="9 10" key="1">
    <citation type="submission" date="2013-07" db="EMBL/GenBank/DDBJ databases">
        <title>Comparative Genomic and Metabolomic Analysis of Twelve Strains of Pseudoalteromonas luteoviolacea.</title>
        <authorList>
            <person name="Vynne N.G."/>
            <person name="Mansson M."/>
            <person name="Gram L."/>
        </authorList>
    </citation>
    <scope>NUCLEOTIDE SEQUENCE [LARGE SCALE GENOMIC DNA]</scope>
    <source>
        <strain evidence="9 10">DSM 6061</strain>
    </source>
</reference>
<keyword evidence="4 6" id="KW-0862">Zinc</keyword>
<dbReference type="GO" id="GO:0046872">
    <property type="term" value="F:metal ion binding"/>
    <property type="evidence" value="ECO:0007669"/>
    <property type="project" value="UniProtKB-KW"/>
</dbReference>
<evidence type="ECO:0000256" key="1">
    <source>
        <dbReference type="ARBA" id="ARBA00022670"/>
    </source>
</evidence>
<protein>
    <recommendedName>
        <fullName evidence="8">Peptidase M48 domain-containing protein</fullName>
    </recommendedName>
</protein>
<gene>
    <name evidence="9" type="ORF">N475_20435</name>
</gene>
<evidence type="ECO:0000313" key="10">
    <source>
        <dbReference type="Proteomes" id="UP000076643"/>
    </source>
</evidence>